<sequence>MRINYPSTEPHGEIRQLLPNFFYVPGTIKLAPGATINRNMGIARWGDQLTLINPVRLRPQQEEKLKDLGRVCHAIRLGYHHGQDDLYYRDRFNLTFWRQWGSNFYPPEADKVLRGAGPCPIPGGRIIAFSRSQFPEAVLWLPYNGGLLVSCDALQYWDSWHGCNWFGRSLLRFSGIRKGMQVVPAWRARVTAVGKDPGLWLEQDFQRILEQPFLHFLAAHGDFCADSAYELVTSAVGRAFAGVKKAA</sequence>
<dbReference type="RefSeq" id="WP_252464193.1">
    <property type="nucleotide sequence ID" value="NZ_JALBWM010000004.1"/>
</dbReference>
<organism evidence="1 2">
    <name type="scientific">Microbulbifer okhotskensis</name>
    <dbReference type="NCBI Taxonomy" id="2926617"/>
    <lineage>
        <taxon>Bacteria</taxon>
        <taxon>Pseudomonadati</taxon>
        <taxon>Pseudomonadota</taxon>
        <taxon>Gammaproteobacteria</taxon>
        <taxon>Cellvibrionales</taxon>
        <taxon>Microbulbiferaceae</taxon>
        <taxon>Microbulbifer</taxon>
    </lineage>
</organism>
<evidence type="ECO:0000313" key="2">
    <source>
        <dbReference type="Proteomes" id="UP001139028"/>
    </source>
</evidence>
<accession>A0A9X2ENV8</accession>
<protein>
    <submittedName>
        <fullName evidence="1">Uncharacterized protein</fullName>
    </submittedName>
</protein>
<comment type="caution">
    <text evidence="1">The sequence shown here is derived from an EMBL/GenBank/DDBJ whole genome shotgun (WGS) entry which is preliminary data.</text>
</comment>
<dbReference type="SUPFAM" id="SSF56281">
    <property type="entry name" value="Metallo-hydrolase/oxidoreductase"/>
    <property type="match status" value="1"/>
</dbReference>
<name>A0A9X2ENV8_9GAMM</name>
<dbReference type="Proteomes" id="UP001139028">
    <property type="component" value="Unassembled WGS sequence"/>
</dbReference>
<gene>
    <name evidence="1" type="ORF">MO867_01595</name>
</gene>
<keyword evidence="2" id="KW-1185">Reference proteome</keyword>
<dbReference type="InterPro" id="IPR036866">
    <property type="entry name" value="RibonucZ/Hydroxyglut_hydro"/>
</dbReference>
<reference evidence="1" key="1">
    <citation type="journal article" date="2022" name="Arch. Microbiol.">
        <title>Microbulbifer okhotskensis sp. nov., isolated from a deep bottom sediment of the Okhotsk Sea.</title>
        <authorList>
            <person name="Romanenko L."/>
            <person name="Kurilenko V."/>
            <person name="Otstavnykh N."/>
            <person name="Velansky P."/>
            <person name="Isaeva M."/>
            <person name="Mikhailov V."/>
        </authorList>
    </citation>
    <scope>NUCLEOTIDE SEQUENCE</scope>
    <source>
        <strain evidence="1">OS29</strain>
    </source>
</reference>
<proteinExistence type="predicted"/>
<dbReference type="EMBL" id="JALBWM010000004">
    <property type="protein sequence ID" value="MCO1333023.1"/>
    <property type="molecule type" value="Genomic_DNA"/>
</dbReference>
<dbReference type="AlphaFoldDB" id="A0A9X2ENV8"/>
<evidence type="ECO:0000313" key="1">
    <source>
        <dbReference type="EMBL" id="MCO1333023.1"/>
    </source>
</evidence>